<evidence type="ECO:0000256" key="1">
    <source>
        <dbReference type="ARBA" id="ARBA00000032"/>
    </source>
</evidence>
<sequence>MLYAITLYASLRLLQGYSQQKTLLLAEAVWRHGARTPLSQSPFGEMDNNDGSRTTATPYTAEELTEVGVKESYEFGQVLRNRYGEFLEKYNANEVYVRSTNKNRTIQTALLCLAGMFPTSASESPIGLPWQAIPVHSVPLDIDTALYVPLRCPYADDIYWNEIMNSPSVLQLMEQHKSLFSMLRMETGLALDTLDSIYQVYEPLYSAVYDTNGASQLPKWFTPELFKQIEDLYHTSTTFYYSDPRIKPLRGAQLLELIALQIKDKISGKTPMAKFFGYSTHDLTLIGLLENLQLYQANMHPEFMAAIIVELYEQFGEYTIEIWYRNGMHNKTMEMLRLKNCSYPCSAEQFLKMSLGRSQDDWFARCNPTSKATSTTTLIIIIGTLSVFVFVLFLLLSVLMTTCLRLRRLHRQCANSSANGQ</sequence>
<evidence type="ECO:0000313" key="10">
    <source>
        <dbReference type="WBParaSite" id="TMUE_2000006140.1"/>
    </source>
</evidence>
<evidence type="ECO:0000313" key="9">
    <source>
        <dbReference type="Proteomes" id="UP000046395"/>
    </source>
</evidence>
<dbReference type="InterPro" id="IPR029033">
    <property type="entry name" value="His_PPase_superfam"/>
</dbReference>
<dbReference type="AlphaFoldDB" id="A0A5S6QG86"/>
<organism evidence="9 10">
    <name type="scientific">Trichuris muris</name>
    <name type="common">Mouse whipworm</name>
    <dbReference type="NCBI Taxonomy" id="70415"/>
    <lineage>
        <taxon>Eukaryota</taxon>
        <taxon>Metazoa</taxon>
        <taxon>Ecdysozoa</taxon>
        <taxon>Nematoda</taxon>
        <taxon>Enoplea</taxon>
        <taxon>Dorylaimia</taxon>
        <taxon>Trichinellida</taxon>
        <taxon>Trichuridae</taxon>
        <taxon>Trichuris</taxon>
    </lineage>
</organism>
<keyword evidence="6" id="KW-1015">Disulfide bond</keyword>
<accession>A0A5S6QG86</accession>
<evidence type="ECO:0000256" key="4">
    <source>
        <dbReference type="ARBA" id="ARBA00022729"/>
    </source>
</evidence>
<dbReference type="CDD" id="cd07061">
    <property type="entry name" value="HP_HAP_like"/>
    <property type="match status" value="1"/>
</dbReference>
<evidence type="ECO:0000256" key="6">
    <source>
        <dbReference type="ARBA" id="ARBA00023157"/>
    </source>
</evidence>
<keyword evidence="7" id="KW-0325">Glycoprotein</keyword>
<evidence type="ECO:0000256" key="2">
    <source>
        <dbReference type="ARBA" id="ARBA00005375"/>
    </source>
</evidence>
<keyword evidence="5" id="KW-0378">Hydrolase</keyword>
<dbReference type="PANTHER" id="PTHR11567:SF211">
    <property type="entry name" value="PROSTATIC ACID PHOSPHATASE"/>
    <property type="match status" value="1"/>
</dbReference>
<dbReference type="Proteomes" id="UP000046395">
    <property type="component" value="Unassembled WGS sequence"/>
</dbReference>
<dbReference type="SUPFAM" id="SSF53254">
    <property type="entry name" value="Phosphoglycerate mutase-like"/>
    <property type="match status" value="1"/>
</dbReference>
<protein>
    <recommendedName>
        <fullName evidence="3">acid phosphatase</fullName>
        <ecNumber evidence="3">3.1.3.2</ecNumber>
    </recommendedName>
</protein>
<dbReference type="EC" id="3.1.3.2" evidence="3"/>
<dbReference type="Pfam" id="PF00328">
    <property type="entry name" value="His_Phos_2"/>
    <property type="match status" value="1"/>
</dbReference>
<evidence type="ECO:0000256" key="3">
    <source>
        <dbReference type="ARBA" id="ARBA00012646"/>
    </source>
</evidence>
<evidence type="ECO:0000256" key="8">
    <source>
        <dbReference type="SAM" id="Phobius"/>
    </source>
</evidence>
<dbReference type="PANTHER" id="PTHR11567">
    <property type="entry name" value="ACID PHOSPHATASE-RELATED"/>
    <property type="match status" value="1"/>
</dbReference>
<dbReference type="STRING" id="70415.A0A5S6QG86"/>
<dbReference type="InterPro" id="IPR000560">
    <property type="entry name" value="His_Pase_clade-2"/>
</dbReference>
<reference evidence="10" key="3">
    <citation type="submission" date="2019-12" db="UniProtKB">
        <authorList>
            <consortium name="WormBaseParasite"/>
        </authorList>
    </citation>
    <scope>IDENTIFICATION</scope>
</reference>
<reference evidence="9" key="1">
    <citation type="submission" date="2013-11" db="EMBL/GenBank/DDBJ databases">
        <authorList>
            <person name="Aslett M."/>
        </authorList>
    </citation>
    <scope>NUCLEOTIDE SEQUENCE [LARGE SCALE GENOMIC DNA]</scope>
    <source>
        <strain evidence="9">Edinburgh</strain>
    </source>
</reference>
<proteinExistence type="inferred from homology"/>
<dbReference type="WBParaSite" id="TMUE_2000006140.2">
    <property type="protein sequence ID" value="TMUE_2000006140.2"/>
    <property type="gene ID" value="WBGene00292682"/>
</dbReference>
<keyword evidence="8" id="KW-0472">Membrane</keyword>
<name>A0A5S6QG86_TRIMR</name>
<evidence type="ECO:0000256" key="5">
    <source>
        <dbReference type="ARBA" id="ARBA00022801"/>
    </source>
</evidence>
<reference evidence="9" key="2">
    <citation type="submission" date="2014-03" db="EMBL/GenBank/DDBJ databases">
        <title>The whipworm genome and dual-species transcriptomics of an intimate host-pathogen interaction.</title>
        <authorList>
            <person name="Foth B.J."/>
            <person name="Tsai I.J."/>
            <person name="Reid A.J."/>
            <person name="Bancroft A.J."/>
            <person name="Nichol S."/>
            <person name="Tracey A."/>
            <person name="Holroyd N."/>
            <person name="Cotton J.A."/>
            <person name="Stanley E.J."/>
            <person name="Zarowiecki M."/>
            <person name="Liu J.Z."/>
            <person name="Huckvale T."/>
            <person name="Cooper P.J."/>
            <person name="Grencis R.K."/>
            <person name="Berriman M."/>
        </authorList>
    </citation>
    <scope>NUCLEOTIDE SEQUENCE [LARGE SCALE GENOMIC DNA]</scope>
    <source>
        <strain evidence="9">Edinburgh</strain>
    </source>
</reference>
<dbReference type="WBParaSite" id="TMUE_2000006140.3">
    <property type="protein sequence ID" value="TMUE_2000006140.3"/>
    <property type="gene ID" value="WBGene00292682"/>
</dbReference>
<comment type="similarity">
    <text evidence="2">Belongs to the histidine acid phosphatase family.</text>
</comment>
<dbReference type="InterPro" id="IPR050645">
    <property type="entry name" value="Histidine_acid_phosphatase"/>
</dbReference>
<dbReference type="WBParaSite" id="TMUE_2000006140.1">
    <property type="protein sequence ID" value="TMUE_2000006140.1"/>
    <property type="gene ID" value="WBGene00292682"/>
</dbReference>
<keyword evidence="8" id="KW-0812">Transmembrane</keyword>
<keyword evidence="9" id="KW-1185">Reference proteome</keyword>
<dbReference type="PROSITE" id="PS00616">
    <property type="entry name" value="HIS_ACID_PHOSPHAT_1"/>
    <property type="match status" value="1"/>
</dbReference>
<comment type="catalytic activity">
    <reaction evidence="1">
        <text>a phosphate monoester + H2O = an alcohol + phosphate</text>
        <dbReference type="Rhea" id="RHEA:15017"/>
        <dbReference type="ChEBI" id="CHEBI:15377"/>
        <dbReference type="ChEBI" id="CHEBI:30879"/>
        <dbReference type="ChEBI" id="CHEBI:43474"/>
        <dbReference type="ChEBI" id="CHEBI:67140"/>
        <dbReference type="EC" id="3.1.3.2"/>
    </reaction>
</comment>
<dbReference type="GO" id="GO:0003993">
    <property type="term" value="F:acid phosphatase activity"/>
    <property type="evidence" value="ECO:0007669"/>
    <property type="project" value="UniProtKB-EC"/>
</dbReference>
<keyword evidence="4" id="KW-0732">Signal</keyword>
<evidence type="ECO:0000256" key="7">
    <source>
        <dbReference type="ARBA" id="ARBA00023180"/>
    </source>
</evidence>
<keyword evidence="8" id="KW-1133">Transmembrane helix</keyword>
<dbReference type="InterPro" id="IPR033379">
    <property type="entry name" value="Acid_Pase_AS"/>
</dbReference>
<feature type="transmembrane region" description="Helical" evidence="8">
    <location>
        <begin position="378"/>
        <end position="401"/>
    </location>
</feature>
<dbReference type="Gene3D" id="3.40.50.1240">
    <property type="entry name" value="Phosphoglycerate mutase-like"/>
    <property type="match status" value="1"/>
</dbReference>